<name>A0ABX9KKB0_9FUSO</name>
<keyword evidence="3" id="KW-1185">Reference proteome</keyword>
<proteinExistence type="predicted"/>
<dbReference type="Proteomes" id="UP000263486">
    <property type="component" value="Unassembled WGS sequence"/>
</dbReference>
<dbReference type="RefSeq" id="WP_114641139.1">
    <property type="nucleotide sequence ID" value="NZ_JAACIO010000002.1"/>
</dbReference>
<evidence type="ECO:0000256" key="1">
    <source>
        <dbReference type="SAM" id="SignalP"/>
    </source>
</evidence>
<accession>A0ABX9KKB0</accession>
<evidence type="ECO:0008006" key="4">
    <source>
        <dbReference type="Google" id="ProtNLM"/>
    </source>
</evidence>
<dbReference type="EMBL" id="QUAJ01000002">
    <property type="protein sequence ID" value="REI42907.1"/>
    <property type="molecule type" value="Genomic_DNA"/>
</dbReference>
<feature type="chain" id="PRO_5047153045" description="Porin" evidence="1">
    <location>
        <begin position="22"/>
        <end position="312"/>
    </location>
</feature>
<reference evidence="2 3" key="1">
    <citation type="submission" date="2018-08" db="EMBL/GenBank/DDBJ databases">
        <title>Draft genome sequence of Psychrilyobacter sp. strain SD5 isolated from Black Sea water.</title>
        <authorList>
            <person name="Yadav S."/>
            <person name="Villanueva L."/>
            <person name="Damste J.S.S."/>
        </authorList>
    </citation>
    <scope>NUCLEOTIDE SEQUENCE [LARGE SCALE GENOMIC DNA]</scope>
    <source>
        <strain evidence="2 3">SD5</strain>
    </source>
</reference>
<evidence type="ECO:0000313" key="2">
    <source>
        <dbReference type="EMBL" id="REI42907.1"/>
    </source>
</evidence>
<feature type="signal peptide" evidence="1">
    <location>
        <begin position="1"/>
        <end position="21"/>
    </location>
</feature>
<organism evidence="2 3">
    <name type="scientific">Psychrilyobacter piezotolerans</name>
    <dbReference type="NCBI Taxonomy" id="2293438"/>
    <lineage>
        <taxon>Bacteria</taxon>
        <taxon>Fusobacteriati</taxon>
        <taxon>Fusobacteriota</taxon>
        <taxon>Fusobacteriia</taxon>
        <taxon>Fusobacteriales</taxon>
        <taxon>Fusobacteriaceae</taxon>
        <taxon>Psychrilyobacter</taxon>
    </lineage>
</organism>
<comment type="caution">
    <text evidence="2">The sequence shown here is derived from an EMBL/GenBank/DDBJ whole genome shotgun (WGS) entry which is preliminary data.</text>
</comment>
<protein>
    <recommendedName>
        <fullName evidence="4">Porin</fullName>
    </recommendedName>
</protein>
<sequence>MYKRRIALLAGLMTMGMVSFAMEEGEAEVLRTKEQKESSIFNINDRVRFDENRLEINGNLHLDENNRLEMRLRHFSNVGSGDLGDSRDSGNTAGDSTEMRFRLHTQTSVEDMIIRTELKTNTYEGEDSTQYFRVQPTWHLFNDVEGLSSHLRVGFGVNHISGDGEDFSFTSSFENYYTINDYFAIEGNIYYDYTFARNSNKFHNVDIEAYAYANYPLYNADGIKVEALFEGGSDPYTFGSREFDNLNNVSKDNEGGESYVLYAQPSVKATKTLNENNSVYLQGGYYVEQNESNSTGNVDDTAFVTVGFSSAF</sequence>
<gene>
    <name evidence="2" type="ORF">DYH56_01800</name>
</gene>
<keyword evidence="1" id="KW-0732">Signal</keyword>
<evidence type="ECO:0000313" key="3">
    <source>
        <dbReference type="Proteomes" id="UP000263486"/>
    </source>
</evidence>